<dbReference type="InterPro" id="IPR022675">
    <property type="entry name" value="G6P_DH_C"/>
</dbReference>
<feature type="binding site" evidence="7">
    <location>
        <position position="207"/>
    </location>
    <ligand>
        <name>substrate</name>
    </ligand>
</feature>
<feature type="binding site" evidence="7">
    <location>
        <position position="139"/>
    </location>
    <ligand>
        <name>NADP(+)</name>
        <dbReference type="ChEBI" id="CHEBI:58349"/>
    </ligand>
</feature>
<dbReference type="SUPFAM" id="SSF55347">
    <property type="entry name" value="Glyceraldehyde-3-phosphate dehydrogenase-like, C-terminal domain"/>
    <property type="match status" value="1"/>
</dbReference>
<dbReference type="PANTHER" id="PTHR23429:SF0">
    <property type="entry name" value="GLUCOSE-6-PHOSPHATE 1-DEHYDROGENASE"/>
    <property type="match status" value="1"/>
</dbReference>
<dbReference type="HAMAP" id="MF_00966">
    <property type="entry name" value="G6PD"/>
    <property type="match status" value="1"/>
</dbReference>
<feature type="binding site" evidence="7">
    <location>
        <position position="317"/>
    </location>
    <ligand>
        <name>substrate</name>
    </ligand>
</feature>
<feature type="binding site" evidence="7">
    <location>
        <position position="226"/>
    </location>
    <ligand>
        <name>substrate</name>
    </ligand>
</feature>
<evidence type="ECO:0000256" key="2">
    <source>
        <dbReference type="ARBA" id="ARBA00009975"/>
    </source>
</evidence>
<proteinExistence type="inferred from homology"/>
<keyword evidence="11" id="KW-1185">Reference proteome</keyword>
<dbReference type="PROSITE" id="PS00069">
    <property type="entry name" value="G6P_DEHYDROGENASE"/>
    <property type="match status" value="1"/>
</dbReference>
<dbReference type="RefSeq" id="WP_090876936.1">
    <property type="nucleotide sequence ID" value="NZ_FMXQ01000005.1"/>
</dbReference>
<dbReference type="AlphaFoldDB" id="A0A1G6CRZ2"/>
<dbReference type="GO" id="GO:0004345">
    <property type="term" value="F:glucose-6-phosphate dehydrogenase activity"/>
    <property type="evidence" value="ECO:0007669"/>
    <property type="project" value="UniProtKB-UniRule"/>
</dbReference>
<dbReference type="Proteomes" id="UP000199071">
    <property type="component" value="Unassembled WGS sequence"/>
</dbReference>
<dbReference type="Gene3D" id="3.40.50.720">
    <property type="entry name" value="NAD(P)-binding Rossmann-like Domain"/>
    <property type="match status" value="1"/>
</dbReference>
<dbReference type="EC" id="1.1.1.49" evidence="7"/>
<feature type="binding site" evidence="7">
    <location>
        <position position="173"/>
    </location>
    <ligand>
        <name>substrate</name>
    </ligand>
</feature>
<accession>A0A1G6CRZ2</accession>
<evidence type="ECO:0000256" key="4">
    <source>
        <dbReference type="ARBA" id="ARBA00022857"/>
    </source>
</evidence>
<dbReference type="GO" id="GO:0006006">
    <property type="term" value="P:glucose metabolic process"/>
    <property type="evidence" value="ECO:0007669"/>
    <property type="project" value="UniProtKB-KW"/>
</dbReference>
<dbReference type="InterPro" id="IPR019796">
    <property type="entry name" value="G6P_DH_AS"/>
</dbReference>
<dbReference type="GO" id="GO:0050661">
    <property type="term" value="F:NADP binding"/>
    <property type="evidence" value="ECO:0007669"/>
    <property type="project" value="UniProtKB-UniRule"/>
</dbReference>
<dbReference type="SUPFAM" id="SSF51735">
    <property type="entry name" value="NAD(P)-binding Rossmann-fold domains"/>
    <property type="match status" value="1"/>
</dbReference>
<protein>
    <recommendedName>
        <fullName evidence="7">Glucose-6-phosphate 1-dehydrogenase</fullName>
        <shortName evidence="7">G6PD</shortName>
        <ecNumber evidence="7">1.1.1.49</ecNumber>
    </recommendedName>
</protein>
<dbReference type="STRING" id="665467.SAMN02982931_02667"/>
<comment type="catalytic activity">
    <reaction evidence="7">
        <text>D-glucose 6-phosphate + NADP(+) = 6-phospho-D-glucono-1,5-lactone + NADPH + H(+)</text>
        <dbReference type="Rhea" id="RHEA:15841"/>
        <dbReference type="ChEBI" id="CHEBI:15378"/>
        <dbReference type="ChEBI" id="CHEBI:57783"/>
        <dbReference type="ChEBI" id="CHEBI:57955"/>
        <dbReference type="ChEBI" id="CHEBI:58349"/>
        <dbReference type="ChEBI" id="CHEBI:61548"/>
        <dbReference type="EC" id="1.1.1.49"/>
    </reaction>
</comment>
<gene>
    <name evidence="7" type="primary">zwf</name>
    <name evidence="10" type="ORF">SAMN02982931_02667</name>
</gene>
<dbReference type="OrthoDB" id="9802739at2"/>
<dbReference type="InterPro" id="IPR001282">
    <property type="entry name" value="G6P_DH"/>
</dbReference>
<evidence type="ECO:0000256" key="3">
    <source>
        <dbReference type="ARBA" id="ARBA00022526"/>
    </source>
</evidence>
<dbReference type="NCBIfam" id="NF009492">
    <property type="entry name" value="PRK12853.1-3"/>
    <property type="match status" value="1"/>
</dbReference>
<comment type="similarity">
    <text evidence="2 7">Belongs to the glucose-6-phosphate dehydrogenase family.</text>
</comment>
<feature type="domain" description="Glucose-6-phosphate dehydrogenase NAD-binding" evidence="8">
    <location>
        <begin position="10"/>
        <end position="178"/>
    </location>
</feature>
<feature type="domain" description="Glucose-6-phosphate dehydrogenase C-terminal" evidence="9">
    <location>
        <begin position="181"/>
        <end position="446"/>
    </location>
</feature>
<dbReference type="InterPro" id="IPR036291">
    <property type="entry name" value="NAD(P)-bd_dom_sf"/>
</dbReference>
<evidence type="ECO:0000256" key="7">
    <source>
        <dbReference type="HAMAP-Rule" id="MF_00966"/>
    </source>
</evidence>
<evidence type="ECO:0000313" key="11">
    <source>
        <dbReference type="Proteomes" id="UP000199071"/>
    </source>
</evidence>
<reference evidence="10 11" key="1">
    <citation type="submission" date="2016-10" db="EMBL/GenBank/DDBJ databases">
        <authorList>
            <person name="de Groot N.N."/>
        </authorList>
    </citation>
    <scope>NUCLEOTIDE SEQUENCE [LARGE SCALE GENOMIC DNA]</scope>
    <source>
        <strain evidence="10 11">ATCC 35022</strain>
    </source>
</reference>
<dbReference type="GO" id="GO:0005829">
    <property type="term" value="C:cytosol"/>
    <property type="evidence" value="ECO:0007669"/>
    <property type="project" value="TreeGrafter"/>
</dbReference>
<dbReference type="NCBIfam" id="TIGR00871">
    <property type="entry name" value="zwf"/>
    <property type="match status" value="1"/>
</dbReference>
<keyword evidence="6 7" id="KW-0119">Carbohydrate metabolism</keyword>
<evidence type="ECO:0000256" key="1">
    <source>
        <dbReference type="ARBA" id="ARBA00004937"/>
    </source>
</evidence>
<dbReference type="InterPro" id="IPR022674">
    <property type="entry name" value="G6P_DH_NAD-bd"/>
</dbReference>
<dbReference type="PANTHER" id="PTHR23429">
    <property type="entry name" value="GLUCOSE-6-PHOSPHATE 1-DEHYDROGENASE G6PD"/>
    <property type="match status" value="1"/>
</dbReference>
<dbReference type="Pfam" id="PF02781">
    <property type="entry name" value="G6PD_C"/>
    <property type="match status" value="1"/>
</dbReference>
<dbReference type="Pfam" id="PF00479">
    <property type="entry name" value="G6PD_N"/>
    <property type="match status" value="1"/>
</dbReference>
<organism evidence="10 11">
    <name type="scientific">Bauldia litoralis</name>
    <dbReference type="NCBI Taxonomy" id="665467"/>
    <lineage>
        <taxon>Bacteria</taxon>
        <taxon>Pseudomonadati</taxon>
        <taxon>Pseudomonadota</taxon>
        <taxon>Alphaproteobacteria</taxon>
        <taxon>Hyphomicrobiales</taxon>
        <taxon>Kaistiaceae</taxon>
        <taxon>Bauldia</taxon>
    </lineage>
</organism>
<dbReference type="UniPathway" id="UPA00115">
    <property type="reaction ID" value="UER00408"/>
</dbReference>
<comment type="function">
    <text evidence="7">Catalyzes the oxidation of glucose 6-phosphate to 6-phosphogluconolactone.</text>
</comment>
<name>A0A1G6CRZ2_9HYPH</name>
<feature type="binding site" evidence="7">
    <location>
        <position position="169"/>
    </location>
    <ligand>
        <name>substrate</name>
    </ligand>
</feature>
<keyword evidence="3 7" id="KW-0313">Glucose metabolism</keyword>
<comment type="caution">
    <text evidence="7">Lacks conserved residue(s) required for the propagation of feature annotation.</text>
</comment>
<dbReference type="EMBL" id="FMXQ01000005">
    <property type="protein sequence ID" value="SDB35628.1"/>
    <property type="molecule type" value="Genomic_DNA"/>
</dbReference>
<keyword evidence="5 7" id="KW-0560">Oxidoreductase</keyword>
<evidence type="ECO:0000313" key="10">
    <source>
        <dbReference type="EMBL" id="SDB35628.1"/>
    </source>
</evidence>
<sequence>MAQAKSDALVLFGATGDLAHKKTFPSLYSMVRRGMLDVPVIGVAFEDWTIDQLIARARDGIVNDKGSVDEATFAKLAKLLRYVSGDYRDPATFQRLKEALDGAARPLHYLAIPPNMFETVVQGLQQSSCATGARLMVEKPFGRDLPSAQWLNRILHLAFDESSIFRIDHYLGKEAVQNLLYFRFANSYLEPIWNRNYVESVQVTMAEDFGVQGRGHFYDDVGAIRDVIENHLMNVLVILAMEAPAGDFEAGLIDEKVKVFKAIRPLDPADVVRGQFEGYRDEPGVAKDSQVETFAAVRLFVDSWRWEGVPFFIRAGKNLPAHVTEVVVRFHRPPLDAFGEQQDGQCNYVRFRLSPEVVIAIGSRKKAPGEEMKGQQIELIARDDVKDEMEPYERLIGDALDGDDSLFTRQDASEIAWRIVDPILGNKVPVHPYKPGTWGPTQALKHLVPPNGWVDPKP</sequence>
<dbReference type="PRINTS" id="PR00079">
    <property type="entry name" value="G6PDHDRGNASE"/>
</dbReference>
<feature type="active site" description="Proton acceptor" evidence="7">
    <location>
        <position position="231"/>
    </location>
</feature>
<dbReference type="GO" id="GO:0009051">
    <property type="term" value="P:pentose-phosphate shunt, oxidative branch"/>
    <property type="evidence" value="ECO:0007669"/>
    <property type="project" value="TreeGrafter"/>
</dbReference>
<dbReference type="Gene3D" id="3.30.360.10">
    <property type="entry name" value="Dihydrodipicolinate Reductase, domain 2"/>
    <property type="match status" value="1"/>
</dbReference>
<evidence type="ECO:0000259" key="9">
    <source>
        <dbReference type="Pfam" id="PF02781"/>
    </source>
</evidence>
<evidence type="ECO:0000256" key="6">
    <source>
        <dbReference type="ARBA" id="ARBA00023277"/>
    </source>
</evidence>
<dbReference type="PIRSF" id="PIRSF000110">
    <property type="entry name" value="G6PD"/>
    <property type="match status" value="1"/>
</dbReference>
<evidence type="ECO:0000256" key="5">
    <source>
        <dbReference type="ARBA" id="ARBA00023002"/>
    </source>
</evidence>
<keyword evidence="4 7" id="KW-0521">NADP</keyword>
<comment type="pathway">
    <text evidence="1 7">Carbohydrate degradation; pentose phosphate pathway; D-ribulose 5-phosphate from D-glucose 6-phosphate (oxidative stage): step 1/3.</text>
</comment>
<evidence type="ECO:0000259" key="8">
    <source>
        <dbReference type="Pfam" id="PF00479"/>
    </source>
</evidence>